<proteinExistence type="predicted"/>
<sequence length="41" mass="4517">MKKSNIIKETGTAGAAERSYPQGGRASPWLQTHKETLLACW</sequence>
<evidence type="ECO:0000313" key="2">
    <source>
        <dbReference type="EMBL" id="EDL82692.1"/>
    </source>
</evidence>
<dbReference type="AlphaFoldDB" id="A6KUU6"/>
<evidence type="ECO:0000256" key="1">
    <source>
        <dbReference type="SAM" id="MobiDB-lite"/>
    </source>
</evidence>
<reference evidence="4" key="2">
    <citation type="submission" date="2005-06" db="EMBL/GenBank/DDBJ databases">
        <authorList>
            <person name="Mural R.J."/>
            <person name="Li P.W."/>
            <person name="Adams M.D."/>
            <person name="Amanatides P.G."/>
            <person name="Baden-Tillson H."/>
            <person name="Barnstead M."/>
            <person name="Chin S.H."/>
            <person name="Dew I."/>
            <person name="Evans C.A."/>
            <person name="Ferriera S."/>
            <person name="Flanigan M."/>
            <person name="Fosler C."/>
            <person name="Glodek A."/>
            <person name="Gu Z."/>
            <person name="Holt R.A."/>
            <person name="Jennings D."/>
            <person name="Kraft C.L."/>
            <person name="Lu F."/>
            <person name="Nguyen T."/>
            <person name="Nusskern D.R."/>
            <person name="Pfannkoch C.M."/>
            <person name="Sitter C."/>
            <person name="Sutton G.G."/>
            <person name="Venter J.C."/>
            <person name="Wang Z."/>
            <person name="Woodage T."/>
            <person name="Zheng X.H."/>
            <person name="Zhong F."/>
        </authorList>
    </citation>
    <scope>NUCLEOTIDE SEQUENCE [LARGE SCALE GENOMIC DNA]</scope>
    <source>
        <strain>BN</strain>
        <strain evidence="4">Sprague-Dawley</strain>
    </source>
</reference>
<accession>A6KUU6</accession>
<evidence type="ECO:0000313" key="4">
    <source>
        <dbReference type="Proteomes" id="UP000234681"/>
    </source>
</evidence>
<dbReference type="EMBL" id="CH474416">
    <property type="protein sequence ID" value="EDL82692.1"/>
    <property type="molecule type" value="Genomic_DNA"/>
</dbReference>
<evidence type="ECO:0000313" key="3">
    <source>
        <dbReference type="EMBL" id="EDL82761.1"/>
    </source>
</evidence>
<feature type="region of interest" description="Disordered" evidence="1">
    <location>
        <begin position="1"/>
        <end position="27"/>
    </location>
</feature>
<organism evidence="2 4">
    <name type="scientific">Rattus norvegicus</name>
    <name type="common">Rat</name>
    <dbReference type="NCBI Taxonomy" id="10116"/>
    <lineage>
        <taxon>Eukaryota</taxon>
        <taxon>Metazoa</taxon>
        <taxon>Chordata</taxon>
        <taxon>Craniata</taxon>
        <taxon>Vertebrata</taxon>
        <taxon>Euteleostomi</taxon>
        <taxon>Mammalia</taxon>
        <taxon>Eutheria</taxon>
        <taxon>Euarchontoglires</taxon>
        <taxon>Glires</taxon>
        <taxon>Rodentia</taxon>
        <taxon>Myomorpha</taxon>
        <taxon>Muroidea</taxon>
        <taxon>Muridae</taxon>
        <taxon>Murinae</taxon>
        <taxon>Rattus</taxon>
    </lineage>
</organism>
<protein>
    <submittedName>
        <fullName evidence="2">RCG24972</fullName>
    </submittedName>
    <submittedName>
        <fullName evidence="3">RCG51698</fullName>
    </submittedName>
</protein>
<dbReference type="Proteomes" id="UP000234681">
    <property type="component" value="Unassembled WGS sequence"/>
</dbReference>
<reference evidence="2" key="1">
    <citation type="journal article" date="2005" name="Genome Res.">
        <title>Gene and alternative splicing annotation with AIR.</title>
        <authorList>
            <person name="Florea L."/>
            <person name="Di Francesco V."/>
            <person name="Miller J."/>
            <person name="Turner R."/>
            <person name="Yao A."/>
            <person name="Harris M."/>
            <person name="Walenz B."/>
            <person name="Mobarry C."/>
            <person name="Merkulov G.V."/>
            <person name="Charlab R."/>
            <person name="Dew I."/>
            <person name="Deng Z."/>
            <person name="Istrail S."/>
            <person name="Li P."/>
            <person name="Sutton G."/>
        </authorList>
    </citation>
    <scope>NUCLEOTIDE SEQUENCE</scope>
    <source>
        <strain evidence="2">BN</strain>
    </source>
</reference>
<dbReference type="EMBL" id="DS030932">
    <property type="protein sequence ID" value="EDL82761.1"/>
    <property type="molecule type" value="Genomic_DNA"/>
</dbReference>
<reference evidence="2" key="3">
    <citation type="submission" date="2005-07" db="EMBL/GenBank/DDBJ databases">
        <authorList>
            <person name="Mural R.J."/>
            <person name="Li P.W."/>
            <person name="Adams M.D."/>
            <person name="Amanatides P.G."/>
            <person name="Baden-Tillson H."/>
            <person name="Barnstead M."/>
            <person name="Chin S.H."/>
            <person name="Dew I."/>
            <person name="Evans C.A."/>
            <person name="Ferriera S."/>
            <person name="Flanigan M."/>
            <person name="Fosler C."/>
            <person name="Glodek A."/>
            <person name="Gu Z."/>
            <person name="Holt R.A."/>
            <person name="Jennings D."/>
            <person name="Kraft C.L."/>
            <person name="Lu F."/>
            <person name="Nguyen T."/>
            <person name="Nusskern D.R."/>
            <person name="Pfannkoch C.M."/>
            <person name="Sitter C."/>
            <person name="Sutton G.G."/>
            <person name="Venter J.C."/>
            <person name="Wang Z."/>
            <person name="Woodage T."/>
            <person name="Zheng X.H."/>
            <person name="Zhong F."/>
        </authorList>
    </citation>
    <scope>NUCLEOTIDE SEQUENCE</scope>
    <source>
        <strain evidence="2">BN</strain>
        <strain evidence="4">BN, Sprague-Dawley</strain>
    </source>
</reference>
<gene>
    <name evidence="2" type="ORF">rCG_24972</name>
    <name evidence="3" type="ORF">rCG_51698</name>
</gene>
<name>A6KUU6_RAT</name>